<name>A0AAW1PMY4_9CHLO</name>
<sequence>MTAEEYQSIWDSFVEEVQRTTYLRSKEEYTGVLRQDLCWNVVRLLATKVCRTLPNSVQTGDFLDRIEKAARMICDDTRFEDLPRSKSRQAEGWIEDIKALRRELMAA</sequence>
<comment type="caution">
    <text evidence="1">The sequence shown here is derived from an EMBL/GenBank/DDBJ whole genome shotgun (WGS) entry which is preliminary data.</text>
</comment>
<gene>
    <name evidence="1" type="ORF">WJX72_002785</name>
</gene>
<proteinExistence type="predicted"/>
<dbReference type="EMBL" id="JALJOR010000010">
    <property type="protein sequence ID" value="KAK9809968.1"/>
    <property type="molecule type" value="Genomic_DNA"/>
</dbReference>
<accession>A0AAW1PMY4</accession>
<dbReference type="AlphaFoldDB" id="A0AAW1PMY4"/>
<evidence type="ECO:0000313" key="2">
    <source>
        <dbReference type="Proteomes" id="UP001489004"/>
    </source>
</evidence>
<evidence type="ECO:0000313" key="1">
    <source>
        <dbReference type="EMBL" id="KAK9809968.1"/>
    </source>
</evidence>
<protein>
    <submittedName>
        <fullName evidence="1">Uncharacterized protein</fullName>
    </submittedName>
</protein>
<reference evidence="1 2" key="1">
    <citation type="journal article" date="2024" name="Nat. Commun.">
        <title>Phylogenomics reveals the evolutionary origins of lichenization in chlorophyte algae.</title>
        <authorList>
            <person name="Puginier C."/>
            <person name="Libourel C."/>
            <person name="Otte J."/>
            <person name="Skaloud P."/>
            <person name="Haon M."/>
            <person name="Grisel S."/>
            <person name="Petersen M."/>
            <person name="Berrin J.G."/>
            <person name="Delaux P.M."/>
            <person name="Dal Grande F."/>
            <person name="Keller J."/>
        </authorList>
    </citation>
    <scope>NUCLEOTIDE SEQUENCE [LARGE SCALE GENOMIC DNA]</scope>
    <source>
        <strain evidence="1 2">SAG 2043</strain>
    </source>
</reference>
<keyword evidence="2" id="KW-1185">Reference proteome</keyword>
<organism evidence="1 2">
    <name type="scientific">[Myrmecia] bisecta</name>
    <dbReference type="NCBI Taxonomy" id="41462"/>
    <lineage>
        <taxon>Eukaryota</taxon>
        <taxon>Viridiplantae</taxon>
        <taxon>Chlorophyta</taxon>
        <taxon>core chlorophytes</taxon>
        <taxon>Trebouxiophyceae</taxon>
        <taxon>Trebouxiales</taxon>
        <taxon>Trebouxiaceae</taxon>
        <taxon>Myrmecia</taxon>
    </lineage>
</organism>
<dbReference type="Proteomes" id="UP001489004">
    <property type="component" value="Unassembled WGS sequence"/>
</dbReference>